<evidence type="ECO:0000313" key="1">
    <source>
        <dbReference type="EMBL" id="VAX03399.1"/>
    </source>
</evidence>
<dbReference type="AlphaFoldDB" id="A0A3B1AC60"/>
<gene>
    <name evidence="1" type="ORF">MNBD_GAMMA20-44</name>
</gene>
<sequence>MAAEHYDIQAAQLLPMTAKTLTHQTLDTISPNGCLDVALADGKSKARVLAAIGRCQHEQALIHGFTPGIIEDALKISPTQ</sequence>
<dbReference type="EMBL" id="UOFU01000323">
    <property type="protein sequence ID" value="VAX03399.1"/>
    <property type="molecule type" value="Genomic_DNA"/>
</dbReference>
<reference evidence="1" key="1">
    <citation type="submission" date="2018-06" db="EMBL/GenBank/DDBJ databases">
        <authorList>
            <person name="Zhirakovskaya E."/>
        </authorList>
    </citation>
    <scope>NUCLEOTIDE SEQUENCE</scope>
</reference>
<proteinExistence type="predicted"/>
<organism evidence="1">
    <name type="scientific">hydrothermal vent metagenome</name>
    <dbReference type="NCBI Taxonomy" id="652676"/>
    <lineage>
        <taxon>unclassified sequences</taxon>
        <taxon>metagenomes</taxon>
        <taxon>ecological metagenomes</taxon>
    </lineage>
</organism>
<name>A0A3B1AC60_9ZZZZ</name>
<protein>
    <submittedName>
        <fullName evidence="1">Uncharacterized protein</fullName>
    </submittedName>
</protein>
<accession>A0A3B1AC60</accession>